<accession>A0ABW4AWG4</accession>
<comment type="caution">
    <text evidence="1">The sequence shown here is derived from an EMBL/GenBank/DDBJ whole genome shotgun (WGS) entry which is preliminary data.</text>
</comment>
<gene>
    <name evidence="1" type="ORF">ACFQ5G_55270</name>
</gene>
<sequence>MLVEAGQGHVDVEGGETTRIGFDALISVPVVDSPPLCHLVGLCRVR</sequence>
<evidence type="ECO:0000313" key="1">
    <source>
        <dbReference type="EMBL" id="MFD1374553.1"/>
    </source>
</evidence>
<organism evidence="1 2">
    <name type="scientific">Actinoplanes sichuanensis</name>
    <dbReference type="NCBI Taxonomy" id="512349"/>
    <lineage>
        <taxon>Bacteria</taxon>
        <taxon>Bacillati</taxon>
        <taxon>Actinomycetota</taxon>
        <taxon>Actinomycetes</taxon>
        <taxon>Micromonosporales</taxon>
        <taxon>Micromonosporaceae</taxon>
        <taxon>Actinoplanes</taxon>
    </lineage>
</organism>
<reference evidence="2" key="1">
    <citation type="journal article" date="2019" name="Int. J. Syst. Evol. Microbiol.">
        <title>The Global Catalogue of Microorganisms (GCM) 10K type strain sequencing project: providing services to taxonomists for standard genome sequencing and annotation.</title>
        <authorList>
            <consortium name="The Broad Institute Genomics Platform"/>
            <consortium name="The Broad Institute Genome Sequencing Center for Infectious Disease"/>
            <person name="Wu L."/>
            <person name="Ma J."/>
        </authorList>
    </citation>
    <scope>NUCLEOTIDE SEQUENCE [LARGE SCALE GENOMIC DNA]</scope>
    <source>
        <strain evidence="2">CCM 7526</strain>
    </source>
</reference>
<dbReference type="EMBL" id="JBHTMK010000085">
    <property type="protein sequence ID" value="MFD1374553.1"/>
    <property type="molecule type" value="Genomic_DNA"/>
</dbReference>
<proteinExistence type="predicted"/>
<evidence type="ECO:0000313" key="2">
    <source>
        <dbReference type="Proteomes" id="UP001597183"/>
    </source>
</evidence>
<protein>
    <submittedName>
        <fullName evidence="1">Uncharacterized protein</fullName>
    </submittedName>
</protein>
<keyword evidence="2" id="KW-1185">Reference proteome</keyword>
<dbReference type="RefSeq" id="WP_317795650.1">
    <property type="nucleotide sequence ID" value="NZ_AP028461.1"/>
</dbReference>
<name>A0ABW4AWG4_9ACTN</name>
<dbReference type="Proteomes" id="UP001597183">
    <property type="component" value="Unassembled WGS sequence"/>
</dbReference>